<proteinExistence type="predicted"/>
<protein>
    <submittedName>
        <fullName evidence="3">Uncharacterized protein</fullName>
    </submittedName>
</protein>
<evidence type="ECO:0000313" key="3">
    <source>
        <dbReference type="EMBL" id="MFD1310547.1"/>
    </source>
</evidence>
<keyword evidence="2" id="KW-1133">Transmembrane helix</keyword>
<organism evidence="3 4">
    <name type="scientific">Streptomyces kaempferi</name>
    <dbReference type="NCBI Taxonomy" id="333725"/>
    <lineage>
        <taxon>Bacteria</taxon>
        <taxon>Bacillati</taxon>
        <taxon>Actinomycetota</taxon>
        <taxon>Actinomycetes</taxon>
        <taxon>Kitasatosporales</taxon>
        <taxon>Streptomycetaceae</taxon>
        <taxon>Streptomyces</taxon>
    </lineage>
</organism>
<keyword evidence="2" id="KW-0812">Transmembrane</keyword>
<dbReference type="EMBL" id="JBHTMM010000055">
    <property type="protein sequence ID" value="MFD1310547.1"/>
    <property type="molecule type" value="Genomic_DNA"/>
</dbReference>
<reference evidence="4" key="1">
    <citation type="journal article" date="2019" name="Int. J. Syst. Evol. Microbiol.">
        <title>The Global Catalogue of Microorganisms (GCM) 10K type strain sequencing project: providing services to taxonomists for standard genome sequencing and annotation.</title>
        <authorList>
            <consortium name="The Broad Institute Genomics Platform"/>
            <consortium name="The Broad Institute Genome Sequencing Center for Infectious Disease"/>
            <person name="Wu L."/>
            <person name="Ma J."/>
        </authorList>
    </citation>
    <scope>NUCLEOTIDE SEQUENCE [LARGE SCALE GENOMIC DNA]</scope>
    <source>
        <strain evidence="4">CGMCC 4.7020</strain>
    </source>
</reference>
<accession>A0ABW3XLN3</accession>
<feature type="transmembrane region" description="Helical" evidence="2">
    <location>
        <begin position="56"/>
        <end position="76"/>
    </location>
</feature>
<keyword evidence="2" id="KW-0472">Membrane</keyword>
<evidence type="ECO:0000313" key="4">
    <source>
        <dbReference type="Proteomes" id="UP001597058"/>
    </source>
</evidence>
<dbReference type="RefSeq" id="WP_211118009.1">
    <property type="nucleotide sequence ID" value="NZ_JBHSKH010000010.1"/>
</dbReference>
<keyword evidence="4" id="KW-1185">Reference proteome</keyword>
<gene>
    <name evidence="3" type="ORF">ACFQ5X_32515</name>
</gene>
<dbReference type="Proteomes" id="UP001597058">
    <property type="component" value="Unassembled WGS sequence"/>
</dbReference>
<feature type="compositionally biased region" description="Basic and acidic residues" evidence="1">
    <location>
        <begin position="1"/>
        <end position="13"/>
    </location>
</feature>
<sequence length="77" mass="8348">MTSPHEIDPRALSDPRNVYPTDEQFYAHGRPTDPLLAEDRPRGGSPAAPLHHRGTWATVALVAGIILLILVGIALFP</sequence>
<name>A0ABW3XLN3_9ACTN</name>
<evidence type="ECO:0000256" key="1">
    <source>
        <dbReference type="SAM" id="MobiDB-lite"/>
    </source>
</evidence>
<comment type="caution">
    <text evidence="3">The sequence shown here is derived from an EMBL/GenBank/DDBJ whole genome shotgun (WGS) entry which is preliminary data.</text>
</comment>
<evidence type="ECO:0000256" key="2">
    <source>
        <dbReference type="SAM" id="Phobius"/>
    </source>
</evidence>
<feature type="region of interest" description="Disordered" evidence="1">
    <location>
        <begin position="1"/>
        <end position="49"/>
    </location>
</feature>